<keyword evidence="2" id="KW-1185">Reference proteome</keyword>
<organism evidence="1 2">
    <name type="scientific">Enterobacter agglomerans</name>
    <name type="common">Erwinia herbicola</name>
    <name type="synonym">Pantoea agglomerans</name>
    <dbReference type="NCBI Taxonomy" id="549"/>
    <lineage>
        <taxon>Bacteria</taxon>
        <taxon>Pseudomonadati</taxon>
        <taxon>Pseudomonadota</taxon>
        <taxon>Gammaproteobacteria</taxon>
        <taxon>Enterobacterales</taxon>
        <taxon>Erwiniaceae</taxon>
        <taxon>Pantoea</taxon>
        <taxon>Pantoea agglomerans group</taxon>
    </lineage>
</organism>
<name>A0ACC5PVS7_ENTAG</name>
<dbReference type="EMBL" id="JACYNR010000045">
    <property type="protein sequence ID" value="MBD8129211.1"/>
    <property type="molecule type" value="Genomic_DNA"/>
</dbReference>
<proteinExistence type="predicted"/>
<dbReference type="Proteomes" id="UP000610459">
    <property type="component" value="Unassembled WGS sequence"/>
</dbReference>
<evidence type="ECO:0000313" key="1">
    <source>
        <dbReference type="EMBL" id="MBD8129211.1"/>
    </source>
</evidence>
<sequence length="370" mass="41465">MRGINSKKIDFIQAMRGIAALCVVLYHGSFWTGKISEITKYIFYPAGYFGVSLFFVISGFIMVISTKRSDSSINYVVLFLIKRFTRIWPTYFIATLLTLILLSGIDWFHDAGRFLYFLRSIAFVPKGDALAPTFGMPALSIGWTLTYEMLFYLIFAISMLTGALRWVTFYSLIVFLLVATPFFLNGRVELAPTSDYGFSSIILGLVTSPIIWLFVSGVAIGNVYSSRLSIKSRLMCWLFIAFAVLIVIFQYILRFKIGHGIFEWGLSIIPLVFSFAITSKTINFRFPPTLIYLGNISFSLYLVHVLMQGATLHTLVFLGLKPLGTGVSSMVMTTSASIIVAGLMSKYVENYLPTKLSSWANARKKPIVTG</sequence>
<keyword evidence="1" id="KW-0012">Acyltransferase</keyword>
<accession>A0ACC5PVS7</accession>
<protein>
    <submittedName>
        <fullName evidence="1">Acyltransferase</fullName>
    </submittedName>
</protein>
<gene>
    <name evidence="1" type="ORF">IFT41_24260</name>
</gene>
<reference evidence="1 2" key="1">
    <citation type="journal article" date="2020" name="FEMS Microbiol. Ecol.">
        <title>Temporal dynamics of bacterial communities during seed development and maturation.</title>
        <authorList>
            <person name="Chesneau G."/>
            <person name="Torres-Cortes G."/>
            <person name="Briand M."/>
            <person name="Darrasse A."/>
            <person name="Preveaux A."/>
            <person name="Marais C."/>
            <person name="Jacques M.A."/>
            <person name="Shade A."/>
            <person name="Barret M."/>
        </authorList>
    </citation>
    <scope>NUCLEOTIDE SEQUENCE [LARGE SCALE GENOMIC DNA]</scope>
    <source>
        <strain evidence="1 2">CFBP13709</strain>
    </source>
</reference>
<keyword evidence="1" id="KW-0808">Transferase</keyword>
<evidence type="ECO:0000313" key="2">
    <source>
        <dbReference type="Proteomes" id="UP000610459"/>
    </source>
</evidence>
<comment type="caution">
    <text evidence="1">The sequence shown here is derived from an EMBL/GenBank/DDBJ whole genome shotgun (WGS) entry which is preliminary data.</text>
</comment>